<feature type="transmembrane region" description="Helical" evidence="8">
    <location>
        <begin position="162"/>
        <end position="192"/>
    </location>
</feature>
<dbReference type="AlphaFoldDB" id="A0A371BBG3"/>
<feature type="transmembrane region" description="Helical" evidence="8">
    <location>
        <begin position="350"/>
        <end position="369"/>
    </location>
</feature>
<keyword evidence="6 8" id="KW-1133">Transmembrane helix</keyword>
<evidence type="ECO:0000256" key="6">
    <source>
        <dbReference type="ARBA" id="ARBA00022989"/>
    </source>
</evidence>
<keyword evidence="3" id="KW-0328">Glycosyltransferase</keyword>
<reference evidence="11" key="1">
    <citation type="submission" date="2018-08" db="EMBL/GenBank/DDBJ databases">
        <authorList>
            <person name="Kim S.-J."/>
            <person name="Jung G.-Y."/>
        </authorList>
    </citation>
    <scope>NUCLEOTIDE SEQUENCE [LARGE SCALE GENOMIC DNA]</scope>
    <source>
        <strain evidence="11">GY_H</strain>
    </source>
</reference>
<dbReference type="GO" id="GO:0016763">
    <property type="term" value="F:pentosyltransferase activity"/>
    <property type="evidence" value="ECO:0007669"/>
    <property type="project" value="TreeGrafter"/>
</dbReference>
<protein>
    <submittedName>
        <fullName evidence="10">Glycosyltransferase</fullName>
    </submittedName>
</protein>
<keyword evidence="4 10" id="KW-0808">Transferase</keyword>
<feature type="transmembrane region" description="Helical" evidence="8">
    <location>
        <begin position="83"/>
        <end position="101"/>
    </location>
</feature>
<comment type="subcellular location">
    <subcellularLocation>
        <location evidence="1">Cell membrane</location>
        <topology evidence="1">Multi-pass membrane protein</topology>
    </subcellularLocation>
</comment>
<evidence type="ECO:0000313" key="11">
    <source>
        <dbReference type="Proteomes" id="UP000263993"/>
    </source>
</evidence>
<name>A0A371BBG3_9BRAD</name>
<proteinExistence type="predicted"/>
<dbReference type="PANTHER" id="PTHR33908:SF9">
    <property type="entry name" value="BLL5595 PROTEIN"/>
    <property type="match status" value="1"/>
</dbReference>
<dbReference type="RefSeq" id="WP_115516941.1">
    <property type="nucleotide sequence ID" value="NZ_QRGO01000001.1"/>
</dbReference>
<gene>
    <name evidence="10" type="ORF">DXH78_10285</name>
</gene>
<feature type="transmembrane region" description="Helical" evidence="8">
    <location>
        <begin position="254"/>
        <end position="274"/>
    </location>
</feature>
<accession>A0A371BBG3</accession>
<evidence type="ECO:0000256" key="7">
    <source>
        <dbReference type="ARBA" id="ARBA00023136"/>
    </source>
</evidence>
<evidence type="ECO:0000256" key="1">
    <source>
        <dbReference type="ARBA" id="ARBA00004651"/>
    </source>
</evidence>
<feature type="transmembrane region" description="Helical" evidence="8">
    <location>
        <begin position="107"/>
        <end position="126"/>
    </location>
</feature>
<dbReference type="EMBL" id="QRGO01000001">
    <property type="protein sequence ID" value="RDV04914.1"/>
    <property type="molecule type" value="Genomic_DNA"/>
</dbReference>
<dbReference type="OrthoDB" id="7671407at2"/>
<feature type="transmembrane region" description="Helical" evidence="8">
    <location>
        <begin position="204"/>
        <end position="225"/>
    </location>
</feature>
<dbReference type="InterPro" id="IPR050297">
    <property type="entry name" value="LipidA_mod_glycosyltrf_83"/>
</dbReference>
<evidence type="ECO:0000256" key="8">
    <source>
        <dbReference type="SAM" id="Phobius"/>
    </source>
</evidence>
<dbReference type="PANTHER" id="PTHR33908">
    <property type="entry name" value="MANNOSYLTRANSFERASE YKCB-RELATED"/>
    <property type="match status" value="1"/>
</dbReference>
<keyword evidence="11" id="KW-1185">Reference proteome</keyword>
<feature type="transmembrane region" description="Helical" evidence="8">
    <location>
        <begin position="319"/>
        <end position="338"/>
    </location>
</feature>
<feature type="transmembrane region" description="Helical" evidence="8">
    <location>
        <begin position="20"/>
        <end position="40"/>
    </location>
</feature>
<dbReference type="Pfam" id="PF13231">
    <property type="entry name" value="PMT_2"/>
    <property type="match status" value="1"/>
</dbReference>
<dbReference type="GO" id="GO:0009103">
    <property type="term" value="P:lipopolysaccharide biosynthetic process"/>
    <property type="evidence" value="ECO:0007669"/>
    <property type="project" value="UniProtKB-ARBA"/>
</dbReference>
<comment type="caution">
    <text evidence="10">The sequence shown here is derived from an EMBL/GenBank/DDBJ whole genome shotgun (WGS) entry which is preliminary data.</text>
</comment>
<sequence length="506" mass="55778">MPASRFASLSAAVEAAPQRALVAILALHALVWTVLPDLLYPNLPLDLIEALTYGREWQLGYDKLPPLPWWLVEIAWRLAGHDFAYYLLAQIAVVVALAFVYAAARPLAGPVGALAAVLIVDGLHYLNYTAAKFNHDVIQLPFWAMAGYALHRGLRRGRLADWLLLGLAIGILVWAKYFVVVLVAPMVALALIDQDARKALMTPGPYVAAVVALIIAAPHLIWLVANDFLPFAYAEHRAVLPRGWYDHLWHPFKFAIGQFGFMIPALIIALPLFWPRKTADEAPPAGAAGDFDRRIVTWLAFGPCAVVLLLGVVSGRGAIAMWGYPLWLFLGLWLVLTARRPLDGARLTRIVVTWAIVLAALAAAFIVNYEILPRFDHRYRAVFFPGEALAREITTRTRAITGQAPVYVIGSMWDGGNIGHYAKSRPRVLIDGKPERAPWIDLNDLRARGAIIVWTDADTTVVPPMYRTVAPDAAVQPSFTLPYRRGPGSVEIGWAILLPKPSFAAR</sequence>
<dbReference type="GO" id="GO:0005886">
    <property type="term" value="C:plasma membrane"/>
    <property type="evidence" value="ECO:0007669"/>
    <property type="project" value="UniProtKB-SubCell"/>
</dbReference>
<evidence type="ECO:0000313" key="10">
    <source>
        <dbReference type="EMBL" id="RDV04914.1"/>
    </source>
</evidence>
<evidence type="ECO:0000259" key="9">
    <source>
        <dbReference type="Pfam" id="PF13231"/>
    </source>
</evidence>
<keyword evidence="5 8" id="KW-0812">Transmembrane</keyword>
<evidence type="ECO:0000256" key="4">
    <source>
        <dbReference type="ARBA" id="ARBA00022679"/>
    </source>
</evidence>
<keyword evidence="7 8" id="KW-0472">Membrane</keyword>
<organism evidence="10 11">
    <name type="scientific">Undibacter mobilis</name>
    <dbReference type="NCBI Taxonomy" id="2292256"/>
    <lineage>
        <taxon>Bacteria</taxon>
        <taxon>Pseudomonadati</taxon>
        <taxon>Pseudomonadota</taxon>
        <taxon>Alphaproteobacteria</taxon>
        <taxon>Hyphomicrobiales</taxon>
        <taxon>Nitrobacteraceae</taxon>
        <taxon>Undibacter</taxon>
    </lineage>
</organism>
<evidence type="ECO:0000256" key="2">
    <source>
        <dbReference type="ARBA" id="ARBA00022475"/>
    </source>
</evidence>
<feature type="transmembrane region" description="Helical" evidence="8">
    <location>
        <begin position="295"/>
        <end position="313"/>
    </location>
</feature>
<evidence type="ECO:0000256" key="5">
    <source>
        <dbReference type="ARBA" id="ARBA00022692"/>
    </source>
</evidence>
<dbReference type="Proteomes" id="UP000263993">
    <property type="component" value="Unassembled WGS sequence"/>
</dbReference>
<feature type="domain" description="Glycosyltransferase RgtA/B/C/D-like" evidence="9">
    <location>
        <begin position="65"/>
        <end position="222"/>
    </location>
</feature>
<dbReference type="InterPro" id="IPR038731">
    <property type="entry name" value="RgtA/B/C-like"/>
</dbReference>
<keyword evidence="2" id="KW-1003">Cell membrane</keyword>
<evidence type="ECO:0000256" key="3">
    <source>
        <dbReference type="ARBA" id="ARBA00022676"/>
    </source>
</evidence>